<dbReference type="InParanoid" id="A0A409VKJ1"/>
<proteinExistence type="predicted"/>
<comment type="caution">
    <text evidence="2">The sequence shown here is derived from an EMBL/GenBank/DDBJ whole genome shotgun (WGS) entry which is preliminary data.</text>
</comment>
<protein>
    <submittedName>
        <fullName evidence="2">Uncharacterized protein</fullName>
    </submittedName>
</protein>
<evidence type="ECO:0000313" key="3">
    <source>
        <dbReference type="Proteomes" id="UP000284706"/>
    </source>
</evidence>
<feature type="compositionally biased region" description="Polar residues" evidence="1">
    <location>
        <begin position="131"/>
        <end position="140"/>
    </location>
</feature>
<evidence type="ECO:0000313" key="2">
    <source>
        <dbReference type="EMBL" id="PPQ66747.1"/>
    </source>
</evidence>
<accession>A0A409VKJ1</accession>
<feature type="region of interest" description="Disordered" evidence="1">
    <location>
        <begin position="1"/>
        <end position="156"/>
    </location>
</feature>
<feature type="compositionally biased region" description="Basic residues" evidence="1">
    <location>
        <begin position="42"/>
        <end position="55"/>
    </location>
</feature>
<gene>
    <name evidence="2" type="ORF">CVT26_009548</name>
</gene>
<feature type="compositionally biased region" description="Low complexity" evidence="1">
    <location>
        <begin position="92"/>
        <end position="111"/>
    </location>
</feature>
<evidence type="ECO:0000256" key="1">
    <source>
        <dbReference type="SAM" id="MobiDB-lite"/>
    </source>
</evidence>
<sequence length="156" mass="16716">SSGGGSRPTANGGAPPGLEDEGDPTLNGDPRLAGHPSDFLRRRSRKLRSHLHHSSHSPGPPSEFDESDMDRYFTYSEEVSPSHSQAPPPPLSSLAQAPPSQQTQARPQSPQVPTHPLQSPKQAPRKMTSRPRLQQQNGTASAIAIATGVQPQQSRL</sequence>
<organism evidence="2 3">
    <name type="scientific">Gymnopilus dilepis</name>
    <dbReference type="NCBI Taxonomy" id="231916"/>
    <lineage>
        <taxon>Eukaryota</taxon>
        <taxon>Fungi</taxon>
        <taxon>Dikarya</taxon>
        <taxon>Basidiomycota</taxon>
        <taxon>Agaricomycotina</taxon>
        <taxon>Agaricomycetes</taxon>
        <taxon>Agaricomycetidae</taxon>
        <taxon>Agaricales</taxon>
        <taxon>Agaricineae</taxon>
        <taxon>Hymenogastraceae</taxon>
        <taxon>Gymnopilus</taxon>
    </lineage>
</organism>
<name>A0A409VKJ1_9AGAR</name>
<feature type="non-terminal residue" evidence="2">
    <location>
        <position position="1"/>
    </location>
</feature>
<dbReference type="Proteomes" id="UP000284706">
    <property type="component" value="Unassembled WGS sequence"/>
</dbReference>
<reference evidence="2 3" key="1">
    <citation type="journal article" date="2018" name="Evol. Lett.">
        <title>Horizontal gene cluster transfer increased hallucinogenic mushroom diversity.</title>
        <authorList>
            <person name="Reynolds H.T."/>
            <person name="Vijayakumar V."/>
            <person name="Gluck-Thaler E."/>
            <person name="Korotkin H.B."/>
            <person name="Matheny P.B."/>
            <person name="Slot J.C."/>
        </authorList>
    </citation>
    <scope>NUCLEOTIDE SEQUENCE [LARGE SCALE GENOMIC DNA]</scope>
    <source>
        <strain evidence="2 3">SRW20</strain>
    </source>
</reference>
<dbReference type="AlphaFoldDB" id="A0A409VKJ1"/>
<dbReference type="EMBL" id="NHYE01005623">
    <property type="protein sequence ID" value="PPQ66747.1"/>
    <property type="molecule type" value="Genomic_DNA"/>
</dbReference>
<keyword evidence="3" id="KW-1185">Reference proteome</keyword>